<dbReference type="InterPro" id="IPR023397">
    <property type="entry name" value="SAM-dep_MeTrfase_MraW_recog"/>
</dbReference>
<dbReference type="GO" id="GO:0005737">
    <property type="term" value="C:cytoplasm"/>
    <property type="evidence" value="ECO:0007669"/>
    <property type="project" value="UniProtKB-SubCell"/>
</dbReference>
<dbReference type="SUPFAM" id="SSF53335">
    <property type="entry name" value="S-adenosyl-L-methionine-dependent methyltransferases"/>
    <property type="match status" value="1"/>
</dbReference>
<dbReference type="PANTHER" id="PTHR11265">
    <property type="entry name" value="S-ADENOSYL-METHYLTRANSFERASE MRAW"/>
    <property type="match status" value="1"/>
</dbReference>
<keyword evidence="2 6" id="KW-0698">rRNA processing</keyword>
<feature type="binding site" evidence="6">
    <location>
        <position position="99"/>
    </location>
    <ligand>
        <name>S-adenosyl-L-methionine</name>
        <dbReference type="ChEBI" id="CHEBI:59789"/>
    </ligand>
</feature>
<dbReference type="InterPro" id="IPR002903">
    <property type="entry name" value="RsmH"/>
</dbReference>
<keyword evidence="4 6" id="KW-0808">Transferase</keyword>
<organism evidence="8 9">
    <name type="scientific">Posidoniimonas polymericola</name>
    <dbReference type="NCBI Taxonomy" id="2528002"/>
    <lineage>
        <taxon>Bacteria</taxon>
        <taxon>Pseudomonadati</taxon>
        <taxon>Planctomycetota</taxon>
        <taxon>Planctomycetia</taxon>
        <taxon>Pirellulales</taxon>
        <taxon>Lacipirellulaceae</taxon>
        <taxon>Posidoniimonas</taxon>
    </lineage>
</organism>
<dbReference type="HAMAP" id="MF_01007">
    <property type="entry name" value="16SrRNA_methyltr_H"/>
    <property type="match status" value="1"/>
</dbReference>
<sequence length="294" mass="32355">MSTVHVPVLPTEVVDLLAPQPGDIIVDGTLGGGGHAELLAERVGPAGRVIGLDRDPAAVERAAERLAGLPVDAYHANYIDLPELLKELETPLVNGVLLDLGLSSDQLEDDERGFSFDSDGPLDLRFDTSRGEPAHRLVARLSAEHLADLIYNYGEEKLSRRIARKIVEARRREPVHTSRQLAAIIRSAVGGRYEKRLNPATRTFQALRIAVNDELKCVDDAVRRLPDCLAPGGRIAIISFHSLEDRRVKQAFRADDRLRLITKNAVRPGEEETANNPRARSSRLRVAARVATDE</sequence>
<comment type="similarity">
    <text evidence="1 6">Belongs to the methyltransferase superfamily. RsmH family.</text>
</comment>
<protein>
    <recommendedName>
        <fullName evidence="6">Ribosomal RNA small subunit methyltransferase H</fullName>
        <ecNumber evidence="6">2.1.1.199</ecNumber>
    </recommendedName>
    <alternativeName>
        <fullName evidence="6">16S rRNA m(4)C1402 methyltransferase</fullName>
    </alternativeName>
    <alternativeName>
        <fullName evidence="6">rRNA (cytosine-N(4)-)-methyltransferase RsmH</fullName>
    </alternativeName>
</protein>
<evidence type="ECO:0000256" key="1">
    <source>
        <dbReference type="ARBA" id="ARBA00010396"/>
    </source>
</evidence>
<comment type="caution">
    <text evidence="8">The sequence shown here is derived from an EMBL/GenBank/DDBJ whole genome shotgun (WGS) entry which is preliminary data.</text>
</comment>
<dbReference type="GO" id="GO:0070475">
    <property type="term" value="P:rRNA base methylation"/>
    <property type="evidence" value="ECO:0007669"/>
    <property type="project" value="UniProtKB-UniRule"/>
</dbReference>
<name>A0A5C5YPP2_9BACT</name>
<gene>
    <name evidence="6 8" type="primary">rsmH</name>
    <name evidence="8" type="ORF">Pla123a_22660</name>
</gene>
<keyword evidence="3 6" id="KW-0489">Methyltransferase</keyword>
<feature type="binding site" evidence="6">
    <location>
        <begin position="33"/>
        <end position="35"/>
    </location>
    <ligand>
        <name>S-adenosyl-L-methionine</name>
        <dbReference type="ChEBI" id="CHEBI:59789"/>
    </ligand>
</feature>
<evidence type="ECO:0000313" key="9">
    <source>
        <dbReference type="Proteomes" id="UP000318478"/>
    </source>
</evidence>
<feature type="binding site" evidence="6">
    <location>
        <position position="106"/>
    </location>
    <ligand>
        <name>S-adenosyl-L-methionine</name>
        <dbReference type="ChEBI" id="CHEBI:59789"/>
    </ligand>
</feature>
<comment type="catalytic activity">
    <reaction evidence="6">
        <text>cytidine(1402) in 16S rRNA + S-adenosyl-L-methionine = N(4)-methylcytidine(1402) in 16S rRNA + S-adenosyl-L-homocysteine + H(+)</text>
        <dbReference type="Rhea" id="RHEA:42928"/>
        <dbReference type="Rhea" id="RHEA-COMP:10286"/>
        <dbReference type="Rhea" id="RHEA-COMP:10287"/>
        <dbReference type="ChEBI" id="CHEBI:15378"/>
        <dbReference type="ChEBI" id="CHEBI:57856"/>
        <dbReference type="ChEBI" id="CHEBI:59789"/>
        <dbReference type="ChEBI" id="CHEBI:74506"/>
        <dbReference type="ChEBI" id="CHEBI:82748"/>
        <dbReference type="EC" id="2.1.1.199"/>
    </reaction>
</comment>
<evidence type="ECO:0000256" key="4">
    <source>
        <dbReference type="ARBA" id="ARBA00022679"/>
    </source>
</evidence>
<evidence type="ECO:0000256" key="3">
    <source>
        <dbReference type="ARBA" id="ARBA00022603"/>
    </source>
</evidence>
<feature type="binding site" evidence="6">
    <location>
        <position position="53"/>
    </location>
    <ligand>
        <name>S-adenosyl-L-methionine</name>
        <dbReference type="ChEBI" id="CHEBI:59789"/>
    </ligand>
</feature>
<dbReference type="GO" id="GO:0071424">
    <property type="term" value="F:rRNA (cytosine-N4-)-methyltransferase activity"/>
    <property type="evidence" value="ECO:0007669"/>
    <property type="project" value="UniProtKB-UniRule"/>
</dbReference>
<evidence type="ECO:0000256" key="5">
    <source>
        <dbReference type="ARBA" id="ARBA00022691"/>
    </source>
</evidence>
<feature type="compositionally biased region" description="Low complexity" evidence="7">
    <location>
        <begin position="284"/>
        <end position="294"/>
    </location>
</feature>
<dbReference type="SUPFAM" id="SSF81799">
    <property type="entry name" value="Putative methyltransferase TM0872, insert domain"/>
    <property type="match status" value="1"/>
</dbReference>
<feature type="region of interest" description="Disordered" evidence="7">
    <location>
        <begin position="268"/>
        <end position="294"/>
    </location>
</feature>
<evidence type="ECO:0000256" key="2">
    <source>
        <dbReference type="ARBA" id="ARBA00022552"/>
    </source>
</evidence>
<evidence type="ECO:0000313" key="8">
    <source>
        <dbReference type="EMBL" id="TWT76843.1"/>
    </source>
</evidence>
<dbReference type="OrthoDB" id="9806637at2"/>
<proteinExistence type="inferred from homology"/>
<evidence type="ECO:0000256" key="6">
    <source>
        <dbReference type="HAMAP-Rule" id="MF_01007"/>
    </source>
</evidence>
<dbReference type="Gene3D" id="3.40.50.150">
    <property type="entry name" value="Vaccinia Virus protein VP39"/>
    <property type="match status" value="1"/>
</dbReference>
<dbReference type="EC" id="2.1.1.199" evidence="6"/>
<dbReference type="AlphaFoldDB" id="A0A5C5YPP2"/>
<dbReference type="InterPro" id="IPR029063">
    <property type="entry name" value="SAM-dependent_MTases_sf"/>
</dbReference>
<accession>A0A5C5YPP2</accession>
<dbReference type="PIRSF" id="PIRSF004486">
    <property type="entry name" value="MraW"/>
    <property type="match status" value="1"/>
</dbReference>
<dbReference type="NCBIfam" id="TIGR00006">
    <property type="entry name" value="16S rRNA (cytosine(1402)-N(4))-methyltransferase RsmH"/>
    <property type="match status" value="1"/>
</dbReference>
<dbReference type="RefSeq" id="WP_146586915.1">
    <property type="nucleotide sequence ID" value="NZ_SJPO01000005.1"/>
</dbReference>
<dbReference type="EMBL" id="SJPO01000005">
    <property type="protein sequence ID" value="TWT76843.1"/>
    <property type="molecule type" value="Genomic_DNA"/>
</dbReference>
<comment type="subcellular location">
    <subcellularLocation>
        <location evidence="6">Cytoplasm</location>
    </subcellularLocation>
</comment>
<evidence type="ECO:0000256" key="7">
    <source>
        <dbReference type="SAM" id="MobiDB-lite"/>
    </source>
</evidence>
<comment type="function">
    <text evidence="6">Specifically methylates the N4 position of cytidine in position 1402 (C1402) of 16S rRNA.</text>
</comment>
<keyword evidence="9" id="KW-1185">Reference proteome</keyword>
<dbReference type="Gene3D" id="1.10.150.170">
    <property type="entry name" value="Putative methyltransferase TM0872, insert domain"/>
    <property type="match status" value="1"/>
</dbReference>
<dbReference type="PANTHER" id="PTHR11265:SF0">
    <property type="entry name" value="12S RRNA N4-METHYLCYTIDINE METHYLTRANSFERASE"/>
    <property type="match status" value="1"/>
</dbReference>
<dbReference type="Pfam" id="PF01795">
    <property type="entry name" value="Methyltransf_5"/>
    <property type="match status" value="1"/>
</dbReference>
<dbReference type="Proteomes" id="UP000318478">
    <property type="component" value="Unassembled WGS sequence"/>
</dbReference>
<feature type="binding site" evidence="6">
    <location>
        <position position="78"/>
    </location>
    <ligand>
        <name>S-adenosyl-L-methionine</name>
        <dbReference type="ChEBI" id="CHEBI:59789"/>
    </ligand>
</feature>
<reference evidence="8 9" key="1">
    <citation type="submission" date="2019-02" db="EMBL/GenBank/DDBJ databases">
        <title>Deep-cultivation of Planctomycetes and their phenomic and genomic characterization uncovers novel biology.</title>
        <authorList>
            <person name="Wiegand S."/>
            <person name="Jogler M."/>
            <person name="Boedeker C."/>
            <person name="Pinto D."/>
            <person name="Vollmers J."/>
            <person name="Rivas-Marin E."/>
            <person name="Kohn T."/>
            <person name="Peeters S.H."/>
            <person name="Heuer A."/>
            <person name="Rast P."/>
            <person name="Oberbeckmann S."/>
            <person name="Bunk B."/>
            <person name="Jeske O."/>
            <person name="Meyerdierks A."/>
            <person name="Storesund J.E."/>
            <person name="Kallscheuer N."/>
            <person name="Luecker S."/>
            <person name="Lage O.M."/>
            <person name="Pohl T."/>
            <person name="Merkel B.J."/>
            <person name="Hornburger P."/>
            <person name="Mueller R.-W."/>
            <person name="Bruemmer F."/>
            <person name="Labrenz M."/>
            <person name="Spormann A.M."/>
            <person name="Op Den Camp H."/>
            <person name="Overmann J."/>
            <person name="Amann R."/>
            <person name="Jetten M.S.M."/>
            <person name="Mascher T."/>
            <person name="Medema M.H."/>
            <person name="Devos D.P."/>
            <person name="Kaster A.-K."/>
            <person name="Ovreas L."/>
            <person name="Rohde M."/>
            <person name="Galperin M.Y."/>
            <person name="Jogler C."/>
        </authorList>
    </citation>
    <scope>NUCLEOTIDE SEQUENCE [LARGE SCALE GENOMIC DNA]</scope>
    <source>
        <strain evidence="8 9">Pla123a</strain>
    </source>
</reference>
<keyword evidence="6" id="KW-0963">Cytoplasm</keyword>
<keyword evidence="5 6" id="KW-0949">S-adenosyl-L-methionine</keyword>